<sequence length="17" mass="1940">MTEVATQLSVKYRAQSK</sequence>
<reference evidence="1" key="2">
    <citation type="journal article" date="2015" name="Data Brief">
        <title>Shoot transcriptome of the giant reed, Arundo donax.</title>
        <authorList>
            <person name="Barrero R.A."/>
            <person name="Guerrero F.D."/>
            <person name="Moolhuijzen P."/>
            <person name="Goolsby J.A."/>
            <person name="Tidwell J."/>
            <person name="Bellgard S.E."/>
            <person name="Bellgard M.I."/>
        </authorList>
    </citation>
    <scope>NUCLEOTIDE SEQUENCE</scope>
    <source>
        <tissue evidence="1">Shoot tissue taken approximately 20 cm above the soil surface</tissue>
    </source>
</reference>
<proteinExistence type="predicted"/>
<evidence type="ECO:0000313" key="1">
    <source>
        <dbReference type="EMBL" id="JAD60927.1"/>
    </source>
</evidence>
<protein>
    <submittedName>
        <fullName evidence="1">Uncharacterized protein</fullName>
    </submittedName>
</protein>
<dbReference type="AlphaFoldDB" id="A0A0A9BNS6"/>
<name>A0A0A9BNS6_ARUDO</name>
<organism evidence="1">
    <name type="scientific">Arundo donax</name>
    <name type="common">Giant reed</name>
    <name type="synonym">Donax arundinaceus</name>
    <dbReference type="NCBI Taxonomy" id="35708"/>
    <lineage>
        <taxon>Eukaryota</taxon>
        <taxon>Viridiplantae</taxon>
        <taxon>Streptophyta</taxon>
        <taxon>Embryophyta</taxon>
        <taxon>Tracheophyta</taxon>
        <taxon>Spermatophyta</taxon>
        <taxon>Magnoliopsida</taxon>
        <taxon>Liliopsida</taxon>
        <taxon>Poales</taxon>
        <taxon>Poaceae</taxon>
        <taxon>PACMAD clade</taxon>
        <taxon>Arundinoideae</taxon>
        <taxon>Arundineae</taxon>
        <taxon>Arundo</taxon>
    </lineage>
</organism>
<reference evidence="1" key="1">
    <citation type="submission" date="2014-09" db="EMBL/GenBank/DDBJ databases">
        <authorList>
            <person name="Magalhaes I.L.F."/>
            <person name="Oliveira U."/>
            <person name="Santos F.R."/>
            <person name="Vidigal T.H.D.A."/>
            <person name="Brescovit A.D."/>
            <person name="Santos A.J."/>
        </authorList>
    </citation>
    <scope>NUCLEOTIDE SEQUENCE</scope>
    <source>
        <tissue evidence="1">Shoot tissue taken approximately 20 cm above the soil surface</tissue>
    </source>
</reference>
<accession>A0A0A9BNS6</accession>
<dbReference type="EMBL" id="GBRH01236968">
    <property type="protein sequence ID" value="JAD60927.1"/>
    <property type="molecule type" value="Transcribed_RNA"/>
</dbReference>